<accession>A0A7J8YW31</accession>
<dbReference type="EMBL" id="JABFAA010369437">
    <property type="protein sequence ID" value="MBA0703229.1"/>
    <property type="molecule type" value="Genomic_DNA"/>
</dbReference>
<organism evidence="1 2">
    <name type="scientific">Gossypium aridum</name>
    <name type="common">American cotton</name>
    <name type="synonym">Erioxylum aridum</name>
    <dbReference type="NCBI Taxonomy" id="34290"/>
    <lineage>
        <taxon>Eukaryota</taxon>
        <taxon>Viridiplantae</taxon>
        <taxon>Streptophyta</taxon>
        <taxon>Embryophyta</taxon>
        <taxon>Tracheophyta</taxon>
        <taxon>Spermatophyta</taxon>
        <taxon>Magnoliopsida</taxon>
        <taxon>eudicotyledons</taxon>
        <taxon>Gunneridae</taxon>
        <taxon>Pentapetalae</taxon>
        <taxon>rosids</taxon>
        <taxon>malvids</taxon>
        <taxon>Malvales</taxon>
        <taxon>Malvaceae</taxon>
        <taxon>Malvoideae</taxon>
        <taxon>Gossypium</taxon>
    </lineage>
</organism>
<dbReference type="AlphaFoldDB" id="A0A7J8YW31"/>
<gene>
    <name evidence="1" type="ORF">Goari_022075</name>
</gene>
<proteinExistence type="predicted"/>
<keyword evidence="2" id="KW-1185">Reference proteome</keyword>
<evidence type="ECO:0000313" key="1">
    <source>
        <dbReference type="EMBL" id="MBA0703229.1"/>
    </source>
</evidence>
<reference evidence="1 2" key="1">
    <citation type="journal article" date="2019" name="Genome Biol. Evol.">
        <title>Insights into the evolution of the New World diploid cottons (Gossypium, subgenus Houzingenia) based on genome sequencing.</title>
        <authorList>
            <person name="Grover C.E."/>
            <person name="Arick M.A. 2nd"/>
            <person name="Thrash A."/>
            <person name="Conover J.L."/>
            <person name="Sanders W.S."/>
            <person name="Peterson D.G."/>
            <person name="Frelichowski J.E."/>
            <person name="Scheffler J.A."/>
            <person name="Scheffler B.E."/>
            <person name="Wendel J.F."/>
        </authorList>
    </citation>
    <scope>NUCLEOTIDE SEQUENCE [LARGE SCALE GENOMIC DNA]</scope>
    <source>
        <strain evidence="1">185</strain>
        <tissue evidence="1">Leaf</tissue>
    </source>
</reference>
<name>A0A7J8YW31_GOSAI</name>
<sequence length="28" mass="3323">MRPSLIYLIGSVKGLRPFQQYWLKLSDL</sequence>
<evidence type="ECO:0000313" key="2">
    <source>
        <dbReference type="Proteomes" id="UP000593577"/>
    </source>
</evidence>
<dbReference type="Proteomes" id="UP000593577">
    <property type="component" value="Unassembled WGS sequence"/>
</dbReference>
<comment type="caution">
    <text evidence="1">The sequence shown here is derived from an EMBL/GenBank/DDBJ whole genome shotgun (WGS) entry which is preliminary data.</text>
</comment>
<protein>
    <submittedName>
        <fullName evidence="1">Uncharacterized protein</fullName>
    </submittedName>
</protein>